<protein>
    <submittedName>
        <fullName evidence="5">Cyclic nucleotide-binding protein</fullName>
    </submittedName>
</protein>
<evidence type="ECO:0000313" key="5">
    <source>
        <dbReference type="EMBL" id="GMA21819.1"/>
    </source>
</evidence>
<dbReference type="InterPro" id="IPR000644">
    <property type="entry name" value="CBS_dom"/>
</dbReference>
<dbReference type="InterPro" id="IPR051462">
    <property type="entry name" value="CBS_domain-containing"/>
</dbReference>
<keyword evidence="1" id="KW-0677">Repeat</keyword>
<keyword evidence="6" id="KW-1185">Reference proteome</keyword>
<dbReference type="Gene3D" id="2.60.120.10">
    <property type="entry name" value="Jelly Rolls"/>
    <property type="match status" value="1"/>
</dbReference>
<evidence type="ECO:0000256" key="1">
    <source>
        <dbReference type="ARBA" id="ARBA00022737"/>
    </source>
</evidence>
<dbReference type="SUPFAM" id="SSF54631">
    <property type="entry name" value="CBS-domain pair"/>
    <property type="match status" value="1"/>
</dbReference>
<evidence type="ECO:0000259" key="3">
    <source>
        <dbReference type="PROSITE" id="PS50042"/>
    </source>
</evidence>
<dbReference type="Pfam" id="PF03445">
    <property type="entry name" value="DUF294"/>
    <property type="match status" value="1"/>
</dbReference>
<keyword evidence="2" id="KW-0129">CBS domain</keyword>
<dbReference type="SUPFAM" id="SSF51206">
    <property type="entry name" value="cAMP-binding domain-like"/>
    <property type="match status" value="1"/>
</dbReference>
<dbReference type="Gene3D" id="3.10.580.10">
    <property type="entry name" value="CBS-domain"/>
    <property type="match status" value="1"/>
</dbReference>
<dbReference type="PROSITE" id="PS50042">
    <property type="entry name" value="CNMP_BINDING_3"/>
    <property type="match status" value="1"/>
</dbReference>
<dbReference type="InterPro" id="IPR000595">
    <property type="entry name" value="cNMP-bd_dom"/>
</dbReference>
<dbReference type="Pfam" id="PF00027">
    <property type="entry name" value="cNMP_binding"/>
    <property type="match status" value="1"/>
</dbReference>
<dbReference type="PANTHER" id="PTHR48108:SF31">
    <property type="entry name" value="CBS DOMAIN AND CYCLIC NUCLEOTIDE-REGULATED NUCLEOTIDYLTRANSFERASE"/>
    <property type="match status" value="1"/>
</dbReference>
<sequence>MAPDDELVELRDFLVQHEPFDAMDPAVVATLPRRLGLRYYRRGSAIMTVGRDSDQMWVVRSGAVEIRDHTGALQERAGEGGTFGTTTLLGGNPSTHDVTALEDSLLVVFPAEVFHELARTDPAFQCFFLRQSVRRLQGTGGGIAADAQRGAGTGGTDAALLRTTVREMVRRDPVTIAPHASLRAGAQVMAEHGTSSLLVLEDERLVGILTDRDLRRVLAEGRDPADPVSSMMTRDPITVPADARAIELLLHMLGHTIHHLPVLDTDGSVLGLVSSTDVMRLESGNPLYLVNDIARQQTLEGLEALGRKRPEVVARLVEQGLPAAAVGHVLTAIADAFTRALVAQAVAALEQTRGPAPRGWCWVVLGSAARGELGPSSDQDHALILADDADDAAGGGAGGVDGGVDGGRAGGGDSEDEWFAELAERVTAGLERCGYPRCPGDVMATNPRWRQPLSAWRREFLTWLEAPTAEAILHAGIFFDLRPVAGDPGLATRLSEDVLARAPQAHRFLALLTKAAVLNEPPLGFFRTFVVAKEGEHKDQLDLKRGGLHVIVEAARVWALSRGIAAVCTLDRIEAAHAGGLLGDERATELVEAFNDISGLRLRQQVRQAAAGVPRTNFVAPDALSSADKRRLREAFQVIRATQSALAQTHPLSLV</sequence>
<dbReference type="InterPro" id="IPR046342">
    <property type="entry name" value="CBS_dom_sf"/>
</dbReference>
<dbReference type="SUPFAM" id="SSF81301">
    <property type="entry name" value="Nucleotidyltransferase"/>
    <property type="match status" value="1"/>
</dbReference>
<proteinExistence type="predicted"/>
<dbReference type="CDD" id="cd05401">
    <property type="entry name" value="NT_GlnE_GlnD_like"/>
    <property type="match status" value="1"/>
</dbReference>
<dbReference type="EMBL" id="BSUJ01000001">
    <property type="protein sequence ID" value="GMA21819.1"/>
    <property type="molecule type" value="Genomic_DNA"/>
</dbReference>
<feature type="domain" description="Cyclic nucleotide-binding" evidence="3">
    <location>
        <begin position="19"/>
        <end position="117"/>
    </location>
</feature>
<evidence type="ECO:0000313" key="6">
    <source>
        <dbReference type="Proteomes" id="UP001157109"/>
    </source>
</evidence>
<evidence type="ECO:0000256" key="2">
    <source>
        <dbReference type="PROSITE-ProRule" id="PRU00703"/>
    </source>
</evidence>
<feature type="domain" description="CBS" evidence="4">
    <location>
        <begin position="168"/>
        <end position="224"/>
    </location>
</feature>
<dbReference type="InterPro" id="IPR014710">
    <property type="entry name" value="RmlC-like_jellyroll"/>
</dbReference>
<reference evidence="6" key="1">
    <citation type="journal article" date="2019" name="Int. J. Syst. Evol. Microbiol.">
        <title>The Global Catalogue of Microorganisms (GCM) 10K type strain sequencing project: providing services to taxonomists for standard genome sequencing and annotation.</title>
        <authorList>
            <consortium name="The Broad Institute Genomics Platform"/>
            <consortium name="The Broad Institute Genome Sequencing Center for Infectious Disease"/>
            <person name="Wu L."/>
            <person name="Ma J."/>
        </authorList>
    </citation>
    <scope>NUCLEOTIDE SEQUENCE [LARGE SCALE GENOMIC DNA]</scope>
    <source>
        <strain evidence="6">NBRC 105830</strain>
    </source>
</reference>
<accession>A0ABQ6HTL3</accession>
<feature type="domain" description="CBS" evidence="4">
    <location>
        <begin position="232"/>
        <end position="289"/>
    </location>
</feature>
<dbReference type="InterPro" id="IPR005105">
    <property type="entry name" value="GlnD_Uridyltrans_N"/>
</dbReference>
<dbReference type="PROSITE" id="PS51371">
    <property type="entry name" value="CBS"/>
    <property type="match status" value="2"/>
</dbReference>
<comment type="caution">
    <text evidence="5">The sequence shown here is derived from an EMBL/GenBank/DDBJ whole genome shotgun (WGS) entry which is preliminary data.</text>
</comment>
<dbReference type="Proteomes" id="UP001157109">
    <property type="component" value="Unassembled WGS sequence"/>
</dbReference>
<gene>
    <name evidence="5" type="ORF">GCM10025862_38400</name>
</gene>
<dbReference type="SMART" id="SM00116">
    <property type="entry name" value="CBS"/>
    <property type="match status" value="2"/>
</dbReference>
<dbReference type="PANTHER" id="PTHR48108">
    <property type="entry name" value="CBS DOMAIN-CONTAINING PROTEIN CBSX2, CHLOROPLASTIC"/>
    <property type="match status" value="1"/>
</dbReference>
<dbReference type="InterPro" id="IPR018821">
    <property type="entry name" value="DUF294_put_nucleoTrafse_sb-bd"/>
</dbReference>
<dbReference type="RefSeq" id="WP_284285014.1">
    <property type="nucleotide sequence ID" value="NZ_BSUJ01000001.1"/>
</dbReference>
<dbReference type="Pfam" id="PF10335">
    <property type="entry name" value="DUF294_C"/>
    <property type="match status" value="1"/>
</dbReference>
<dbReference type="InterPro" id="IPR018490">
    <property type="entry name" value="cNMP-bd_dom_sf"/>
</dbReference>
<dbReference type="Pfam" id="PF00571">
    <property type="entry name" value="CBS"/>
    <property type="match status" value="2"/>
</dbReference>
<name>A0ABQ6HTL3_9MICO</name>
<organism evidence="5 6">
    <name type="scientific">Arsenicicoccus piscis</name>
    <dbReference type="NCBI Taxonomy" id="673954"/>
    <lineage>
        <taxon>Bacteria</taxon>
        <taxon>Bacillati</taxon>
        <taxon>Actinomycetota</taxon>
        <taxon>Actinomycetes</taxon>
        <taxon>Micrococcales</taxon>
        <taxon>Intrasporangiaceae</taxon>
        <taxon>Arsenicicoccus</taxon>
    </lineage>
</organism>
<dbReference type="InterPro" id="IPR043519">
    <property type="entry name" value="NT_sf"/>
</dbReference>
<dbReference type="CDD" id="cd04587">
    <property type="entry name" value="CBS_pair_CAP-ED_NT_Pol-beta-like_DUF294_assoc"/>
    <property type="match status" value="1"/>
</dbReference>
<dbReference type="Gene3D" id="3.30.460.10">
    <property type="entry name" value="Beta Polymerase, domain 2"/>
    <property type="match status" value="1"/>
</dbReference>
<evidence type="ECO:0000259" key="4">
    <source>
        <dbReference type="PROSITE" id="PS51371"/>
    </source>
</evidence>